<feature type="compositionally biased region" description="Basic and acidic residues" evidence="1">
    <location>
        <begin position="15"/>
        <end position="38"/>
    </location>
</feature>
<name>A0A1Q2HNS2_9BACT</name>
<organism evidence="3 4">
    <name type="scientific">Sedimentisphaera cyanobacteriorum</name>
    <dbReference type="NCBI Taxonomy" id="1940790"/>
    <lineage>
        <taxon>Bacteria</taxon>
        <taxon>Pseudomonadati</taxon>
        <taxon>Planctomycetota</taxon>
        <taxon>Phycisphaerae</taxon>
        <taxon>Sedimentisphaerales</taxon>
        <taxon>Sedimentisphaeraceae</taxon>
        <taxon>Sedimentisphaera</taxon>
    </lineage>
</organism>
<dbReference type="RefSeq" id="WP_077539565.1">
    <property type="nucleotide sequence ID" value="NZ_CP019633.1"/>
</dbReference>
<protein>
    <recommendedName>
        <fullName evidence="2">Recombinase domain-containing protein</fullName>
    </recommendedName>
</protein>
<dbReference type="Proteomes" id="UP000188273">
    <property type="component" value="Chromosome"/>
</dbReference>
<proteinExistence type="predicted"/>
<dbReference type="KEGG" id="pbu:L21SP3_00902"/>
<feature type="region of interest" description="Disordered" evidence="1">
    <location>
        <begin position="1"/>
        <end position="40"/>
    </location>
</feature>
<dbReference type="Gene3D" id="3.90.1750.20">
    <property type="entry name" value="Putative Large Serine Recombinase, Chain B, Domain 2"/>
    <property type="match status" value="1"/>
</dbReference>
<gene>
    <name evidence="3" type="ORF">L21SP3_00902</name>
</gene>
<dbReference type="InterPro" id="IPR011109">
    <property type="entry name" value="DNA_bind_recombinase_dom"/>
</dbReference>
<dbReference type="AlphaFoldDB" id="A0A1Q2HNS2"/>
<evidence type="ECO:0000313" key="4">
    <source>
        <dbReference type="Proteomes" id="UP000188273"/>
    </source>
</evidence>
<dbReference type="EMBL" id="CP019633">
    <property type="protein sequence ID" value="AQQ09102.1"/>
    <property type="molecule type" value="Genomic_DNA"/>
</dbReference>
<sequence>MKHSRPFKPPSSDGWAKDEQKRPSGYKPDPEDSRRLAEDENEQLVIKNVIQQRKQGKGWSEIARWLNENGFPARDERWSHVAVIRIIDRYAPELRKIQNSIDKD</sequence>
<keyword evidence="4" id="KW-1185">Reference proteome</keyword>
<dbReference type="InterPro" id="IPR038109">
    <property type="entry name" value="DNA_bind_recomb_sf"/>
</dbReference>
<dbReference type="Pfam" id="PF07508">
    <property type="entry name" value="Recombinase"/>
    <property type="match status" value="1"/>
</dbReference>
<reference evidence="4" key="1">
    <citation type="submission" date="2017-02" db="EMBL/GenBank/DDBJ databases">
        <title>Comparative genomics and description of representatives of a novel lineage of planctomycetes thriving in anoxic sediments.</title>
        <authorList>
            <person name="Spring S."/>
            <person name="Bunk B."/>
            <person name="Sproer C."/>
            <person name="Klenk H.-P."/>
        </authorList>
    </citation>
    <scope>NUCLEOTIDE SEQUENCE [LARGE SCALE GENOMIC DNA]</scope>
    <source>
        <strain evidence="4">L21-RPul-D3</strain>
    </source>
</reference>
<accession>A0A1Q2HNS2</accession>
<evidence type="ECO:0000313" key="3">
    <source>
        <dbReference type="EMBL" id="AQQ09102.1"/>
    </source>
</evidence>
<dbReference type="GO" id="GO:0003677">
    <property type="term" value="F:DNA binding"/>
    <property type="evidence" value="ECO:0007669"/>
    <property type="project" value="InterPro"/>
</dbReference>
<evidence type="ECO:0000256" key="1">
    <source>
        <dbReference type="SAM" id="MobiDB-lite"/>
    </source>
</evidence>
<dbReference type="GO" id="GO:0000150">
    <property type="term" value="F:DNA strand exchange activity"/>
    <property type="evidence" value="ECO:0007669"/>
    <property type="project" value="InterPro"/>
</dbReference>
<feature type="domain" description="Recombinase" evidence="2">
    <location>
        <begin position="40"/>
        <end position="88"/>
    </location>
</feature>
<evidence type="ECO:0000259" key="2">
    <source>
        <dbReference type="Pfam" id="PF07508"/>
    </source>
</evidence>
<dbReference type="OrthoDB" id="267468at2"/>